<accession>A0A1M5SRS1</accession>
<dbReference type="InterPro" id="IPR007487">
    <property type="entry name" value="ABC_transpt-TYRBP-like"/>
</dbReference>
<dbReference type="EMBL" id="LT670818">
    <property type="protein sequence ID" value="SHH41196.1"/>
    <property type="molecule type" value="Genomic_DNA"/>
</dbReference>
<dbReference type="Gene3D" id="3.40.50.2300">
    <property type="match status" value="2"/>
</dbReference>
<dbReference type="Proteomes" id="UP000190675">
    <property type="component" value="Chromosome I"/>
</dbReference>
<dbReference type="RefSeq" id="WP_154073627.1">
    <property type="nucleotide sequence ID" value="NZ_LT670818.1"/>
</dbReference>
<protein>
    <submittedName>
        <fullName evidence="1">Putative ABC transport system substrate-binding protein</fullName>
    </submittedName>
</protein>
<proteinExistence type="predicted"/>
<dbReference type="PANTHER" id="PTHR35271">
    <property type="entry name" value="ABC TRANSPORTER, SUBSTRATE-BINDING LIPOPROTEIN-RELATED"/>
    <property type="match status" value="1"/>
</dbReference>
<dbReference type="InterPro" id="IPR028082">
    <property type="entry name" value="Peripla_BP_I"/>
</dbReference>
<gene>
    <name evidence="1" type="ORF">SAMN05444169_7325</name>
</gene>
<dbReference type="CDD" id="cd06325">
    <property type="entry name" value="PBP1_ABC_unchar_transporter"/>
    <property type="match status" value="1"/>
</dbReference>
<organism evidence="1 2">
    <name type="scientific">Bradyrhizobium erythrophlei</name>
    <dbReference type="NCBI Taxonomy" id="1437360"/>
    <lineage>
        <taxon>Bacteria</taxon>
        <taxon>Pseudomonadati</taxon>
        <taxon>Pseudomonadota</taxon>
        <taxon>Alphaproteobacteria</taxon>
        <taxon>Hyphomicrobiales</taxon>
        <taxon>Nitrobacteraceae</taxon>
        <taxon>Bradyrhizobium</taxon>
    </lineage>
</organism>
<sequence length="324" mass="34255">MLRREFIAILGGLAAWPIAARAQNAQRVPRIGYLMDRSGPGPFDEGFLSGLREHGYAAGRNITIEYRWTEGKTERLPALADELVALKVDVIVTAGAQAVQVAKKATATIPIVMTSSQDAVGDGLVASLARPGGNVTGRSVYAPELTQKRIELLKEIVPALSMVAVLWNVQNAGGVSQLREAETAGRALGIAIDSLDVRIPDGLEDGFARAAQAGAGAVLIISDSSTISNRSEIGAAARRRSLPTIFANKAYLEGGGFMSYGPDIVDSFRLSAVYVDKILKGAKPADLPVEQPTKFELAINLKTAKALGLNVPATLLARADEVLE</sequence>
<name>A0A1M5SRS1_9BRAD</name>
<dbReference type="Pfam" id="PF04392">
    <property type="entry name" value="ABC_sub_bind"/>
    <property type="match status" value="1"/>
</dbReference>
<evidence type="ECO:0000313" key="2">
    <source>
        <dbReference type="Proteomes" id="UP000190675"/>
    </source>
</evidence>
<reference evidence="1 2" key="1">
    <citation type="submission" date="2016-11" db="EMBL/GenBank/DDBJ databases">
        <authorList>
            <person name="Jaros S."/>
            <person name="Januszkiewicz K."/>
            <person name="Wedrychowicz H."/>
        </authorList>
    </citation>
    <scope>NUCLEOTIDE SEQUENCE [LARGE SCALE GENOMIC DNA]</scope>
    <source>
        <strain evidence="1 2">GAS242</strain>
    </source>
</reference>
<dbReference type="OrthoDB" id="8441748at2"/>
<evidence type="ECO:0000313" key="1">
    <source>
        <dbReference type="EMBL" id="SHH41196.1"/>
    </source>
</evidence>
<dbReference type="PANTHER" id="PTHR35271:SF1">
    <property type="entry name" value="ABC TRANSPORTER, SUBSTRATE-BINDING LIPOPROTEIN"/>
    <property type="match status" value="1"/>
</dbReference>
<dbReference type="AlphaFoldDB" id="A0A1M5SRS1"/>
<dbReference type="SUPFAM" id="SSF53822">
    <property type="entry name" value="Periplasmic binding protein-like I"/>
    <property type="match status" value="1"/>
</dbReference>